<dbReference type="HOGENOM" id="CLU_153377_0_0_1"/>
<dbReference type="GeneID" id="25032267"/>
<dbReference type="Proteomes" id="UP000016088">
    <property type="component" value="Unassembled WGS sequence"/>
</dbReference>
<protein>
    <submittedName>
        <fullName evidence="3">Uncharacterized protein</fullName>
    </submittedName>
</protein>
<name>S9PYD0_SCHOY</name>
<feature type="region of interest" description="Disordered" evidence="1">
    <location>
        <begin position="23"/>
        <end position="42"/>
    </location>
</feature>
<evidence type="ECO:0000256" key="2">
    <source>
        <dbReference type="SAM" id="Phobius"/>
    </source>
</evidence>
<keyword evidence="2" id="KW-0472">Membrane</keyword>
<dbReference type="AlphaFoldDB" id="S9PYD0"/>
<gene>
    <name evidence="3" type="ORF">SOCG_03295</name>
</gene>
<dbReference type="RefSeq" id="XP_013017237.1">
    <property type="nucleotide sequence ID" value="XM_013161783.1"/>
</dbReference>
<reference evidence="3 4" key="1">
    <citation type="journal article" date="2011" name="Science">
        <title>Comparative functional genomics of the fission yeasts.</title>
        <authorList>
            <person name="Rhind N."/>
            <person name="Chen Z."/>
            <person name="Yassour M."/>
            <person name="Thompson D.A."/>
            <person name="Haas B.J."/>
            <person name="Habib N."/>
            <person name="Wapinski I."/>
            <person name="Roy S."/>
            <person name="Lin M.F."/>
            <person name="Heiman D.I."/>
            <person name="Young S.K."/>
            <person name="Furuya K."/>
            <person name="Guo Y."/>
            <person name="Pidoux A."/>
            <person name="Chen H.M."/>
            <person name="Robbertse B."/>
            <person name="Goldberg J.M."/>
            <person name="Aoki K."/>
            <person name="Bayne E.H."/>
            <person name="Berlin A.M."/>
            <person name="Desjardins C.A."/>
            <person name="Dobbs E."/>
            <person name="Dukaj L."/>
            <person name="Fan L."/>
            <person name="FitzGerald M.G."/>
            <person name="French C."/>
            <person name="Gujja S."/>
            <person name="Hansen K."/>
            <person name="Keifenheim D."/>
            <person name="Levin J.Z."/>
            <person name="Mosher R.A."/>
            <person name="Mueller C.A."/>
            <person name="Pfiffner J."/>
            <person name="Priest M."/>
            <person name="Russ C."/>
            <person name="Smialowska A."/>
            <person name="Swoboda P."/>
            <person name="Sykes S.M."/>
            <person name="Vaughn M."/>
            <person name="Vengrova S."/>
            <person name="Yoder R."/>
            <person name="Zeng Q."/>
            <person name="Allshire R."/>
            <person name="Baulcombe D."/>
            <person name="Birren B.W."/>
            <person name="Brown W."/>
            <person name="Ekwall K."/>
            <person name="Kellis M."/>
            <person name="Leatherwood J."/>
            <person name="Levin H."/>
            <person name="Margalit H."/>
            <person name="Martienssen R."/>
            <person name="Nieduszynski C.A."/>
            <person name="Spatafora J.W."/>
            <person name="Friedman N."/>
            <person name="Dalgaard J.Z."/>
            <person name="Baumann P."/>
            <person name="Niki H."/>
            <person name="Regev A."/>
            <person name="Nusbaum C."/>
        </authorList>
    </citation>
    <scope>NUCLEOTIDE SEQUENCE [LARGE SCALE GENOMIC DNA]</scope>
    <source>
        <strain evidence="4">yFS286</strain>
    </source>
</reference>
<keyword evidence="4" id="KW-1185">Reference proteome</keyword>
<proteinExistence type="predicted"/>
<evidence type="ECO:0000256" key="1">
    <source>
        <dbReference type="SAM" id="MobiDB-lite"/>
    </source>
</evidence>
<feature type="transmembrane region" description="Helical" evidence="2">
    <location>
        <begin position="73"/>
        <end position="98"/>
    </location>
</feature>
<dbReference type="VEuPathDB" id="FungiDB:SOCG_03295"/>
<evidence type="ECO:0000313" key="3">
    <source>
        <dbReference type="EMBL" id="EPX74081.1"/>
    </source>
</evidence>
<keyword evidence="2" id="KW-0812">Transmembrane</keyword>
<keyword evidence="2" id="KW-1133">Transmembrane helix</keyword>
<dbReference type="EMBL" id="KE503206">
    <property type="protein sequence ID" value="EPX74081.1"/>
    <property type="molecule type" value="Genomic_DNA"/>
</dbReference>
<accession>S9PYD0</accession>
<sequence>MKNNYAPVSDSDDSFKVLNDEKSDARSLDGTGTPPPYSAPNKFIDLEMADGSTQHSAQESTNNAGSDSTYSKWIRIAIFFFLHLLCILYFMLFFSWCFLCQGSSEGENPLGTFCCLWSIRCSISLFRAYALPGVVQASW</sequence>
<evidence type="ECO:0000313" key="4">
    <source>
        <dbReference type="Proteomes" id="UP000016088"/>
    </source>
</evidence>
<organism evidence="3 4">
    <name type="scientific">Schizosaccharomyces octosporus (strain yFS286)</name>
    <name type="common">Fission yeast</name>
    <name type="synonym">Octosporomyces octosporus</name>
    <dbReference type="NCBI Taxonomy" id="483514"/>
    <lineage>
        <taxon>Eukaryota</taxon>
        <taxon>Fungi</taxon>
        <taxon>Dikarya</taxon>
        <taxon>Ascomycota</taxon>
        <taxon>Taphrinomycotina</taxon>
        <taxon>Schizosaccharomycetes</taxon>
        <taxon>Schizosaccharomycetales</taxon>
        <taxon>Schizosaccharomycetaceae</taxon>
        <taxon>Schizosaccharomyces</taxon>
    </lineage>
</organism>